<feature type="transmembrane region" description="Helical" evidence="1">
    <location>
        <begin position="208"/>
        <end position="224"/>
    </location>
</feature>
<feature type="transmembrane region" description="Helical" evidence="1">
    <location>
        <begin position="12"/>
        <end position="29"/>
    </location>
</feature>
<feature type="transmembrane region" description="Helical" evidence="1">
    <location>
        <begin position="908"/>
        <end position="925"/>
    </location>
</feature>
<evidence type="ECO:0000256" key="1">
    <source>
        <dbReference type="SAM" id="Phobius"/>
    </source>
</evidence>
<accession>A0A1F7G875</accession>
<evidence type="ECO:0008006" key="4">
    <source>
        <dbReference type="Google" id="ProtNLM"/>
    </source>
</evidence>
<comment type="caution">
    <text evidence="2">The sequence shown here is derived from an EMBL/GenBank/DDBJ whole genome shotgun (WGS) entry which is preliminary data.</text>
</comment>
<feature type="transmembrane region" description="Helical" evidence="1">
    <location>
        <begin position="136"/>
        <end position="155"/>
    </location>
</feature>
<feature type="transmembrane region" description="Helical" evidence="1">
    <location>
        <begin position="381"/>
        <end position="400"/>
    </location>
</feature>
<dbReference type="EMBL" id="MFZG01000041">
    <property type="protein sequence ID" value="OGK15124.1"/>
    <property type="molecule type" value="Genomic_DNA"/>
</dbReference>
<organism evidence="2 3">
    <name type="scientific">Candidatus Roizmanbacteria bacterium RIFCSPHIGHO2_01_FULL_39_12c</name>
    <dbReference type="NCBI Taxonomy" id="1802031"/>
    <lineage>
        <taxon>Bacteria</taxon>
        <taxon>Candidatus Roizmaniibacteriota</taxon>
    </lineage>
</organism>
<feature type="transmembrane region" description="Helical" evidence="1">
    <location>
        <begin position="186"/>
        <end position="202"/>
    </location>
</feature>
<feature type="transmembrane region" description="Helical" evidence="1">
    <location>
        <begin position="161"/>
        <end position="179"/>
    </location>
</feature>
<keyword evidence="1" id="KW-1133">Transmembrane helix</keyword>
<keyword evidence="1" id="KW-0812">Transmembrane</keyword>
<feature type="transmembrane region" description="Helical" evidence="1">
    <location>
        <begin position="348"/>
        <end position="369"/>
    </location>
</feature>
<gene>
    <name evidence="2" type="ORF">A2774_01605</name>
</gene>
<reference evidence="2 3" key="1">
    <citation type="journal article" date="2016" name="Nat. Commun.">
        <title>Thousands of microbial genomes shed light on interconnected biogeochemical processes in an aquifer system.</title>
        <authorList>
            <person name="Anantharaman K."/>
            <person name="Brown C.T."/>
            <person name="Hug L.A."/>
            <person name="Sharon I."/>
            <person name="Castelle C.J."/>
            <person name="Probst A.J."/>
            <person name="Thomas B.C."/>
            <person name="Singh A."/>
            <person name="Wilkins M.J."/>
            <person name="Karaoz U."/>
            <person name="Brodie E.L."/>
            <person name="Williams K.H."/>
            <person name="Hubbard S.S."/>
            <person name="Banfield J.F."/>
        </authorList>
    </citation>
    <scope>NUCLEOTIDE SEQUENCE [LARGE SCALE GENOMIC DNA]</scope>
</reference>
<dbReference type="AlphaFoldDB" id="A0A1F7G875"/>
<feature type="transmembrane region" description="Helical" evidence="1">
    <location>
        <begin position="255"/>
        <end position="274"/>
    </location>
</feature>
<feature type="transmembrane region" description="Helical" evidence="1">
    <location>
        <begin position="95"/>
        <end position="116"/>
    </location>
</feature>
<proteinExistence type="predicted"/>
<sequence length="931" mass="108783">MLLPHIKKHFGFYALVFIVFILAIINYQPGTFLTGWDTLHPEFDFGLNFKRLFFGVWRSDQGLGAVAGHSHMSDLPRVIILWILHFVLPVSFLRYTYVFLCLLFGPLGIYFLIHYLLKKVDNDPAKGGMTNKNEPIAFLGGLFYLFNLGTVQQFIVAFEMFTTQYAVLPWIVLFSLKYLQNPNRKNLLYFAIATLFSTPQAYAAHLWYAFFAVYICFLFLHAFFQRRIINDTGVVANAPSQNDSKFNSNTQIKKLKNIILLVFVTLLINSYWLLPNLYFVKTSSHVPVEAKQTRLFSQEYGLRNREHGYLKDVALIKGFYFNWSIFNFDKEKPEYLMSEWRKHFSNPLVTYIGYGLFTTVVLAFLASALHRQKLFLVFSPFLLIPMIFLLNNTYPFSLLFDFLIQFSIFDQAFRFVFTKFSIFLSFAYTIYFSYFIFLLFNRWSGRTAVAAITFISFLFLFIYATPAFKGNLISSKIKIKIPGEYFRFWDFMKNQTDGAVLSLPLHTFSGWQYYDWKYQGSGFIWFGLKQAILDRDFDRWSIQNEQAYREFHHALYTRNPDFFLTNLKKFNVQYILWDRNNITTSLKNRPQKVYDRESGLLLSQLESQLQISRLAQFANLTVYKVNTVASDKLLTLNLPLVNPQYRWSDFDFAYQKLGPYFTSLDQTDSARSGYVFPYRDIYTPDDKLKQDIFNKFSYLQENQFLLNFSAEEIYESNKSVDGVTLTESAGEKILNFNAKNTINGVGLDFYSLSHDKAYLLVINARHIQGLPLRICLKNLYSTLCDIYDEIYKNRDFGDNYFFIPPSEVGIGYELTIDNLSYGDIESVNDLKFISIIPVSSKLMGSYEKIDAASEYITTLKQAYNPGWIAILDGKILEHVLVNNWANGWRLSDEVNSDTGFVFIFWPQYLQYFGFALLIGSFVWILKRKNQF</sequence>
<keyword evidence="1" id="KW-0472">Membrane</keyword>
<feature type="transmembrane region" description="Helical" evidence="1">
    <location>
        <begin position="420"/>
        <end position="440"/>
    </location>
</feature>
<evidence type="ECO:0000313" key="3">
    <source>
        <dbReference type="Proteomes" id="UP000177208"/>
    </source>
</evidence>
<name>A0A1F7G875_9BACT</name>
<evidence type="ECO:0000313" key="2">
    <source>
        <dbReference type="EMBL" id="OGK15124.1"/>
    </source>
</evidence>
<dbReference type="Proteomes" id="UP000177208">
    <property type="component" value="Unassembled WGS sequence"/>
</dbReference>
<protein>
    <recommendedName>
        <fullName evidence="4">Membrane protein 6-pyruvoyl-tetrahydropterin synthase-related domain-containing protein</fullName>
    </recommendedName>
</protein>
<feature type="transmembrane region" description="Helical" evidence="1">
    <location>
        <begin position="447"/>
        <end position="468"/>
    </location>
</feature>